<dbReference type="SUPFAM" id="SSF50998">
    <property type="entry name" value="Quinoprotein alcohol dehydrogenase-like"/>
    <property type="match status" value="1"/>
</dbReference>
<dbReference type="Gene3D" id="2.130.10.10">
    <property type="entry name" value="YVTN repeat-like/Quinoprotein amine dehydrogenase"/>
    <property type="match status" value="1"/>
</dbReference>
<keyword evidence="3" id="KW-1185">Reference proteome</keyword>
<dbReference type="InterPro" id="IPR011047">
    <property type="entry name" value="Quinoprotein_ADH-like_sf"/>
</dbReference>
<organism evidence="2 3">
    <name type="scientific">Sphingomonas abietis</name>
    <dbReference type="NCBI Taxonomy" id="3012344"/>
    <lineage>
        <taxon>Bacteria</taxon>
        <taxon>Pseudomonadati</taxon>
        <taxon>Pseudomonadota</taxon>
        <taxon>Alphaproteobacteria</taxon>
        <taxon>Sphingomonadales</taxon>
        <taxon>Sphingomonadaceae</taxon>
        <taxon>Sphingomonas</taxon>
    </lineage>
</organism>
<feature type="domain" description="Pyrrolo-quinoline quinone repeat" evidence="1">
    <location>
        <begin position="130"/>
        <end position="384"/>
    </location>
</feature>
<evidence type="ECO:0000313" key="2">
    <source>
        <dbReference type="EMBL" id="WBO24553.1"/>
    </source>
</evidence>
<sequence>MDRTRKAQAPLVAVLMAATLLGGCGVFKGGSKKPQTAVLGERIPVLTVESSAGTDPAMASRQVLVPPAEVNTDWTQPAGNARKAMGNVGLGAQPVRVWVNGLAKAGKDERLAATPVIAEGHVFVIDALANVHAYDAQTGRELWATQLKAKPGVSLKKAGVMGLFGQKEQKRYSRSLFGGGVSYDSGKLYATSGLGEVAQLDAATGKIGWRVSPGGPLRGAPSIANGSLYVMSQDNQIYALSQTDGATQWTASGPLETAGVFGVASPAIARATVVAGFSSGDLDAYRYENGRVVWQDALTRTSMSTSVGDVTDVDASPVLDESRVYAVGAGGRMIALDLVTGQRLWEVNLGGISTPALGGDWLFVVADDAKVYCIERTTGKIRWTSQLQHWKNEKKKNNLIFWNGPVLAGGRLVLTNSLGELAYVSVADGKLLSTEKAGKRFSLPPVVANNMMYLLSSDGHISAWR</sequence>
<accession>A0ABY7NV77</accession>
<name>A0ABY7NV77_9SPHN</name>
<dbReference type="RefSeq" id="WP_270079173.1">
    <property type="nucleotide sequence ID" value="NZ_CP115174.1"/>
</dbReference>
<evidence type="ECO:0000313" key="3">
    <source>
        <dbReference type="Proteomes" id="UP001210865"/>
    </source>
</evidence>
<dbReference type="PROSITE" id="PS51257">
    <property type="entry name" value="PROKAR_LIPOPROTEIN"/>
    <property type="match status" value="1"/>
</dbReference>
<gene>
    <name evidence="2" type="ORF">PBT88_04360</name>
</gene>
<reference evidence="2 3" key="1">
    <citation type="submission" date="2022-12" db="EMBL/GenBank/DDBJ databases">
        <title>Sphingomonas abieness sp. nov., an endophytic bacterium isolated from Abies koreana.</title>
        <authorList>
            <person name="Jiang L."/>
            <person name="Lee J."/>
        </authorList>
    </citation>
    <scope>NUCLEOTIDE SEQUENCE [LARGE SCALE GENOMIC DNA]</scope>
    <source>
        <strain evidence="3">PAMB 00755</strain>
    </source>
</reference>
<dbReference type="EMBL" id="CP115174">
    <property type="protein sequence ID" value="WBO24553.1"/>
    <property type="molecule type" value="Genomic_DNA"/>
</dbReference>
<proteinExistence type="predicted"/>
<dbReference type="InterPro" id="IPR018391">
    <property type="entry name" value="PQQ_b-propeller_rpt"/>
</dbReference>
<dbReference type="PANTHER" id="PTHR34512">
    <property type="entry name" value="CELL SURFACE PROTEIN"/>
    <property type="match status" value="1"/>
</dbReference>
<dbReference type="InterPro" id="IPR015943">
    <property type="entry name" value="WD40/YVTN_repeat-like_dom_sf"/>
</dbReference>
<feature type="domain" description="Pyrrolo-quinoline quinone repeat" evidence="1">
    <location>
        <begin position="403"/>
        <end position="463"/>
    </location>
</feature>
<dbReference type="InterPro" id="IPR002372">
    <property type="entry name" value="PQQ_rpt_dom"/>
</dbReference>
<dbReference type="SMART" id="SM00564">
    <property type="entry name" value="PQQ"/>
    <property type="match status" value="6"/>
</dbReference>
<evidence type="ECO:0000259" key="1">
    <source>
        <dbReference type="Pfam" id="PF13360"/>
    </source>
</evidence>
<dbReference type="Pfam" id="PF13360">
    <property type="entry name" value="PQQ_2"/>
    <property type="match status" value="2"/>
</dbReference>
<protein>
    <submittedName>
        <fullName evidence="2">PQQ-binding-like beta-propeller repeat protein</fullName>
    </submittedName>
</protein>
<dbReference type="PANTHER" id="PTHR34512:SF30">
    <property type="entry name" value="OUTER MEMBRANE PROTEIN ASSEMBLY FACTOR BAMB"/>
    <property type="match status" value="1"/>
</dbReference>
<dbReference type="Proteomes" id="UP001210865">
    <property type="component" value="Chromosome"/>
</dbReference>